<feature type="compositionally biased region" description="Pro residues" evidence="1">
    <location>
        <begin position="353"/>
        <end position="367"/>
    </location>
</feature>
<dbReference type="Pfam" id="PF03382">
    <property type="entry name" value="DUF285"/>
    <property type="match status" value="2"/>
</dbReference>
<dbReference type="Proteomes" id="UP001224775">
    <property type="component" value="Unassembled WGS sequence"/>
</dbReference>
<evidence type="ECO:0000256" key="2">
    <source>
        <dbReference type="SAM" id="Phobius"/>
    </source>
</evidence>
<organism evidence="3 4">
    <name type="scientific">Skeletonema marinoi</name>
    <dbReference type="NCBI Taxonomy" id="267567"/>
    <lineage>
        <taxon>Eukaryota</taxon>
        <taxon>Sar</taxon>
        <taxon>Stramenopiles</taxon>
        <taxon>Ochrophyta</taxon>
        <taxon>Bacillariophyta</taxon>
        <taxon>Coscinodiscophyceae</taxon>
        <taxon>Thalassiosirophycidae</taxon>
        <taxon>Thalassiosirales</taxon>
        <taxon>Skeletonemataceae</taxon>
        <taxon>Skeletonema</taxon>
        <taxon>Skeletonema marinoi-dohrnii complex</taxon>
    </lineage>
</organism>
<keyword evidence="4" id="KW-1185">Reference proteome</keyword>
<dbReference type="AlphaFoldDB" id="A0AAD8Y7E7"/>
<evidence type="ECO:0000256" key="1">
    <source>
        <dbReference type="SAM" id="MobiDB-lite"/>
    </source>
</evidence>
<name>A0AAD8Y7E7_9STRA</name>
<feature type="compositionally biased region" description="Basic and acidic residues" evidence="1">
    <location>
        <begin position="83"/>
        <end position="95"/>
    </location>
</feature>
<reference evidence="3" key="1">
    <citation type="submission" date="2023-06" db="EMBL/GenBank/DDBJ databases">
        <title>Survivors Of The Sea: Transcriptome response of Skeletonema marinoi to long-term dormancy.</title>
        <authorList>
            <person name="Pinder M.I.M."/>
            <person name="Kourtchenko O."/>
            <person name="Robertson E.K."/>
            <person name="Larsson T."/>
            <person name="Maumus F."/>
            <person name="Osuna-Cruz C.M."/>
            <person name="Vancaester E."/>
            <person name="Stenow R."/>
            <person name="Vandepoele K."/>
            <person name="Ploug H."/>
            <person name="Bruchert V."/>
            <person name="Godhe A."/>
            <person name="Topel M."/>
        </authorList>
    </citation>
    <scope>NUCLEOTIDE SEQUENCE</scope>
    <source>
        <strain evidence="3">R05AC</strain>
    </source>
</reference>
<evidence type="ECO:0000313" key="3">
    <source>
        <dbReference type="EMBL" id="KAK1741156.1"/>
    </source>
</evidence>
<feature type="region of interest" description="Disordered" evidence="1">
    <location>
        <begin position="1"/>
        <end position="223"/>
    </location>
</feature>
<evidence type="ECO:0000313" key="4">
    <source>
        <dbReference type="Proteomes" id="UP001224775"/>
    </source>
</evidence>
<keyword evidence="2" id="KW-0472">Membrane</keyword>
<dbReference type="InterPro" id="IPR005046">
    <property type="entry name" value="DUF285"/>
</dbReference>
<sequence>MDDNSTSEEELPLGGGGDIEQGRSTIIPEENTDSVWSSEAAAITGDTTATSTATTSTWTSGGLEEVEEDAAPVPLIQQIADMGIEKDDITARGEDASTTPTVPPTQDMTLEEIEDGDDAPRPFNSAEFEDDESTPKIDLGTESADEDDGPPLPFSYERESVSDDAKKKAATTQIVSSVSNSQNEAADDAAAASSADGSNESVGEDPVVQQTNEHPFPAPGDEENNLQQLVEPAASVETRQVVPPAAERYPSLPILEAYLVEQEEEERVDAPSLTAAAVVTITPGARDTVYEATPVEPELPWWKQRRIKVLMTIICILMIALFTGGLGVAFSRSTPIAEIDNNNNTSTSNAIPTAPPNSLPPTQPPTKPSYECFANRNELKTLVDWYVRDGCGKAATLCAGISNIYGWPIGSWCVGNITNMASLFEGLDTFDEDISGWKVGQVTDMSRMFADAGMFKQDLSSWNMSSVTSTREMFKGATSFNQNICAWKDIFPYSNMNDMFVDSGCIYKDDPISSYQGPFCASTCNTLTAADCFATRDELKAAVDQYVQGDWDIADSVKYGWTIGSWCVDSVTDMSELFKDLGEFNEDISQWEVGQVTDMYRMFDGASSFDQDLSSWNTSEPQPSMEISHLGTRLQSLI</sequence>
<gene>
    <name evidence="3" type="ORF">QTG54_008408</name>
</gene>
<keyword evidence="2" id="KW-0812">Transmembrane</keyword>
<feature type="compositionally biased region" description="Low complexity" evidence="1">
    <location>
        <begin position="40"/>
        <end position="62"/>
    </location>
</feature>
<comment type="caution">
    <text evidence="3">The sequence shown here is derived from an EMBL/GenBank/DDBJ whole genome shotgun (WGS) entry which is preliminary data.</text>
</comment>
<feature type="region of interest" description="Disordered" evidence="1">
    <location>
        <begin position="341"/>
        <end position="367"/>
    </location>
</feature>
<feature type="compositionally biased region" description="Acidic residues" evidence="1">
    <location>
        <begin position="1"/>
        <end position="11"/>
    </location>
</feature>
<accession>A0AAD8Y7E7</accession>
<feature type="compositionally biased region" description="Polar residues" evidence="1">
    <location>
        <begin position="341"/>
        <end position="351"/>
    </location>
</feature>
<protein>
    <submittedName>
        <fullName evidence="3">DUF285 domain-containing protein</fullName>
    </submittedName>
</protein>
<proteinExistence type="predicted"/>
<feature type="compositionally biased region" description="Polar residues" evidence="1">
    <location>
        <begin position="96"/>
        <end position="108"/>
    </location>
</feature>
<dbReference type="EMBL" id="JATAAI010000014">
    <property type="protein sequence ID" value="KAK1741156.1"/>
    <property type="molecule type" value="Genomic_DNA"/>
</dbReference>
<keyword evidence="2" id="KW-1133">Transmembrane helix</keyword>
<feature type="compositionally biased region" description="Basic and acidic residues" evidence="1">
    <location>
        <begin position="156"/>
        <end position="167"/>
    </location>
</feature>
<feature type="compositionally biased region" description="Low complexity" evidence="1">
    <location>
        <begin position="179"/>
        <end position="201"/>
    </location>
</feature>
<feature type="transmembrane region" description="Helical" evidence="2">
    <location>
        <begin position="309"/>
        <end position="330"/>
    </location>
</feature>